<evidence type="ECO:0000256" key="1">
    <source>
        <dbReference type="SAM" id="MobiDB-lite"/>
    </source>
</evidence>
<dbReference type="GeneID" id="11464096"/>
<feature type="compositionally biased region" description="Basic and acidic residues" evidence="1">
    <location>
        <begin position="129"/>
        <end position="153"/>
    </location>
</feature>
<dbReference type="EMBL" id="FJ483970">
    <property type="protein sequence ID" value="AEV80728.1"/>
    <property type="molecule type" value="Genomic_DNA"/>
</dbReference>
<organism evidence="2 3">
    <name type="scientific">Aotine betaherpesvirus 1</name>
    <dbReference type="NCBI Taxonomy" id="50290"/>
    <lineage>
        <taxon>Viruses</taxon>
        <taxon>Duplodnaviria</taxon>
        <taxon>Heunggongvirae</taxon>
        <taxon>Peploviricota</taxon>
        <taxon>Herviviricetes</taxon>
        <taxon>Herpesvirales</taxon>
        <taxon>Orthoherpesviridae</taxon>
        <taxon>Betaherpesvirinae</taxon>
        <taxon>Cytomegalovirus</taxon>
        <taxon>Cytomegalovirus aotinebeta1</taxon>
    </lineage>
</organism>
<feature type="region of interest" description="Disordered" evidence="1">
    <location>
        <begin position="28"/>
        <end position="100"/>
    </location>
</feature>
<feature type="compositionally biased region" description="Low complexity" evidence="1">
    <location>
        <begin position="30"/>
        <end position="47"/>
    </location>
</feature>
<feature type="region of interest" description="Disordered" evidence="1">
    <location>
        <begin position="126"/>
        <end position="163"/>
    </location>
</feature>
<dbReference type="KEGG" id="vg:11464096"/>
<evidence type="ECO:0000313" key="3">
    <source>
        <dbReference type="Proteomes" id="UP000113968"/>
    </source>
</evidence>
<protein>
    <submittedName>
        <fullName evidence="2">Protein O10</fullName>
    </submittedName>
</protein>
<gene>
    <name evidence="2" type="primary">O10</name>
</gene>
<accession>G8XU97</accession>
<evidence type="ECO:0000313" key="2">
    <source>
        <dbReference type="EMBL" id="AEV80728.1"/>
    </source>
</evidence>
<proteinExistence type="predicted"/>
<dbReference type="Proteomes" id="UP000113968">
    <property type="component" value="Segment"/>
</dbReference>
<feature type="compositionally biased region" description="Polar residues" evidence="1">
    <location>
        <begin position="48"/>
        <end position="65"/>
    </location>
</feature>
<name>G8XU97_9BETA</name>
<keyword evidence="3" id="KW-1185">Reference proteome</keyword>
<sequence>MKTLQKPGLLCATLGLVFILQTADRAAGRPIPTTTEPTTTLNTTPEPSSVTGNGTITPGQTNASEPTSTTGNVTTTTPGHTNVTGNGTATSGPTSGPARIVTTTVDPSTVPSWMKILRRLNTTTAESGLEEHDSDADGHDHHETTPARDDPRSMPHTTPSGMRHPYGYDSFGVLCLLGYDCSNAKPFLQTHRPDLLVRNITYSLYLSRTYNHRHVI</sequence>
<dbReference type="OrthoDB" id="37856at10239"/>
<feature type="compositionally biased region" description="Low complexity" evidence="1">
    <location>
        <begin position="66"/>
        <end position="88"/>
    </location>
</feature>
<dbReference type="RefSeq" id="YP_004940048.1">
    <property type="nucleotide sequence ID" value="NC_016447.1"/>
</dbReference>
<reference evidence="2" key="1">
    <citation type="submission" date="2011-12" db="EMBL/GenBank/DDBJ databases">
        <title>Comparative genomics of primate cytomegaloviruses.</title>
        <authorList>
            <person name="Davison A.J."/>
            <person name="Holton M."/>
            <person name="Dolan A."/>
            <person name="Dargan D.J."/>
            <person name="Gatherer D."/>
            <person name="Hayward G.S."/>
        </authorList>
    </citation>
    <scope>NUCLEOTIDE SEQUENCE [LARGE SCALE GENOMIC DNA]</scope>
    <source>
        <strain evidence="2">S34E</strain>
    </source>
</reference>